<proteinExistence type="predicted"/>
<evidence type="ECO:0000313" key="9">
    <source>
        <dbReference type="Proteomes" id="UP000230423"/>
    </source>
</evidence>
<sequence>MKSAKSKKRRKKSKGKSKRKKGGASSEPGRKRRRIIAAIIIVLIAIVLLALAVGGPIYVLFYTKKDREGVKLITSIVLFRHGARAPVDLERNATTEALFPNGAGQLTQFYFKSKANDRCLMSGALVASGMWADPDDIKYTAVPIFSQEKGDRILTHLQNCELEAKRLSQRCGLTPPSPKKWSLYEGFVFECIGLKKTTKLFKDAKDYSRVDGLIQQTYNFIVGTGDYHDKEKLQLKQGLLMKQVLNILKKRWKDWDNNLEIPNPKFIAYSTQDWMVMAFLDALGCGKVALGGVIPGYNSLVVIELIDRDGDPFIWVYFKDNSMDSLRDLTKAVRGCNSSPCPLEKFLKCCHDYVTDDPKTVCGQQS</sequence>
<dbReference type="Gene3D" id="3.40.50.1240">
    <property type="entry name" value="Phosphoglycerate mutase-like"/>
    <property type="match status" value="1"/>
</dbReference>
<dbReference type="InterPro" id="IPR029033">
    <property type="entry name" value="His_PPase_superfam"/>
</dbReference>
<name>A0A2G9V2B7_TELCI</name>
<keyword evidence="5" id="KW-1015">Disulfide bond</keyword>
<evidence type="ECO:0000256" key="5">
    <source>
        <dbReference type="ARBA" id="ARBA00023157"/>
    </source>
</evidence>
<evidence type="ECO:0000313" key="8">
    <source>
        <dbReference type="EMBL" id="PIO76649.1"/>
    </source>
</evidence>
<feature type="compositionally biased region" description="Basic residues" evidence="7">
    <location>
        <begin position="1"/>
        <end position="22"/>
    </location>
</feature>
<reference evidence="8 9" key="1">
    <citation type="submission" date="2015-09" db="EMBL/GenBank/DDBJ databases">
        <title>Draft genome of the parasitic nematode Teladorsagia circumcincta isolate WARC Sus (inbred).</title>
        <authorList>
            <person name="Mitreva M."/>
        </authorList>
    </citation>
    <scope>NUCLEOTIDE SEQUENCE [LARGE SCALE GENOMIC DNA]</scope>
    <source>
        <strain evidence="8 9">S</strain>
    </source>
</reference>
<keyword evidence="6" id="KW-0325">Glycoprotein</keyword>
<organism evidence="8 9">
    <name type="scientific">Teladorsagia circumcincta</name>
    <name type="common">Brown stomach worm</name>
    <name type="synonym">Ostertagia circumcincta</name>
    <dbReference type="NCBI Taxonomy" id="45464"/>
    <lineage>
        <taxon>Eukaryota</taxon>
        <taxon>Metazoa</taxon>
        <taxon>Ecdysozoa</taxon>
        <taxon>Nematoda</taxon>
        <taxon>Chromadorea</taxon>
        <taxon>Rhabditida</taxon>
        <taxon>Rhabditina</taxon>
        <taxon>Rhabditomorpha</taxon>
        <taxon>Strongyloidea</taxon>
        <taxon>Trichostrongylidae</taxon>
        <taxon>Teladorsagia</taxon>
    </lineage>
</organism>
<dbReference type="InterPro" id="IPR050645">
    <property type="entry name" value="Histidine_acid_phosphatase"/>
</dbReference>
<feature type="region of interest" description="Disordered" evidence="7">
    <location>
        <begin position="1"/>
        <end position="29"/>
    </location>
</feature>
<comment type="catalytic activity">
    <reaction evidence="1">
        <text>a phosphate monoester + H2O = an alcohol + phosphate</text>
        <dbReference type="Rhea" id="RHEA:15017"/>
        <dbReference type="ChEBI" id="CHEBI:15377"/>
        <dbReference type="ChEBI" id="CHEBI:30879"/>
        <dbReference type="ChEBI" id="CHEBI:43474"/>
        <dbReference type="ChEBI" id="CHEBI:67140"/>
        <dbReference type="EC" id="3.1.3.2"/>
    </reaction>
</comment>
<evidence type="ECO:0000256" key="3">
    <source>
        <dbReference type="ARBA" id="ARBA00022729"/>
    </source>
</evidence>
<dbReference type="EC" id="3.1.3.2" evidence="2"/>
<gene>
    <name evidence="8" type="ORF">TELCIR_01243</name>
</gene>
<evidence type="ECO:0000256" key="1">
    <source>
        <dbReference type="ARBA" id="ARBA00000032"/>
    </source>
</evidence>
<keyword evidence="4" id="KW-0378">Hydrolase</keyword>
<dbReference type="PANTHER" id="PTHR11567:SF211">
    <property type="entry name" value="PROSTATIC ACID PHOSPHATASE"/>
    <property type="match status" value="1"/>
</dbReference>
<dbReference type="SUPFAM" id="SSF53254">
    <property type="entry name" value="Phosphoglycerate mutase-like"/>
    <property type="match status" value="1"/>
</dbReference>
<evidence type="ECO:0000256" key="7">
    <source>
        <dbReference type="SAM" id="MobiDB-lite"/>
    </source>
</evidence>
<dbReference type="Proteomes" id="UP000230423">
    <property type="component" value="Unassembled WGS sequence"/>
</dbReference>
<evidence type="ECO:0000256" key="2">
    <source>
        <dbReference type="ARBA" id="ARBA00012646"/>
    </source>
</evidence>
<keyword evidence="9" id="KW-1185">Reference proteome</keyword>
<keyword evidence="3" id="KW-0732">Signal</keyword>
<dbReference type="EMBL" id="KZ345037">
    <property type="protein sequence ID" value="PIO76649.1"/>
    <property type="molecule type" value="Genomic_DNA"/>
</dbReference>
<dbReference type="PANTHER" id="PTHR11567">
    <property type="entry name" value="ACID PHOSPHATASE-RELATED"/>
    <property type="match status" value="1"/>
</dbReference>
<evidence type="ECO:0000256" key="6">
    <source>
        <dbReference type="ARBA" id="ARBA00023180"/>
    </source>
</evidence>
<accession>A0A2G9V2B7</accession>
<dbReference type="AlphaFoldDB" id="A0A2G9V2B7"/>
<dbReference type="GO" id="GO:0003993">
    <property type="term" value="F:acid phosphatase activity"/>
    <property type="evidence" value="ECO:0007669"/>
    <property type="project" value="UniProtKB-EC"/>
</dbReference>
<evidence type="ECO:0000256" key="4">
    <source>
        <dbReference type="ARBA" id="ARBA00022801"/>
    </source>
</evidence>
<dbReference type="OrthoDB" id="258392at2759"/>
<protein>
    <recommendedName>
        <fullName evidence="2">acid phosphatase</fullName>
        <ecNumber evidence="2">3.1.3.2</ecNumber>
    </recommendedName>
</protein>